<feature type="transmembrane region" description="Helical" evidence="1">
    <location>
        <begin position="12"/>
        <end position="32"/>
    </location>
</feature>
<keyword evidence="1" id="KW-0472">Membrane</keyword>
<comment type="caution">
    <text evidence="2">The sequence shown here is derived from an EMBL/GenBank/DDBJ whole genome shotgun (WGS) entry which is preliminary data.</text>
</comment>
<reference evidence="2 3" key="1">
    <citation type="submission" date="2020-08" db="EMBL/GenBank/DDBJ databases">
        <title>Sequencing the genomes of 1000 actinobacteria strains.</title>
        <authorList>
            <person name="Klenk H.-P."/>
        </authorList>
    </citation>
    <scope>NUCLEOTIDE SEQUENCE [LARGE SCALE GENOMIC DNA]</scope>
    <source>
        <strain evidence="2 3">DSM 43150</strain>
    </source>
</reference>
<dbReference type="AlphaFoldDB" id="A0A7W7HEM6"/>
<evidence type="ECO:0000313" key="2">
    <source>
        <dbReference type="EMBL" id="MBB4749156.1"/>
    </source>
</evidence>
<accession>A0A7W7HEM6</accession>
<sequence>MIDALAVHTDLGPFHAGMVLIATALIALGLLWRIW</sequence>
<keyword evidence="1" id="KW-1133">Transmembrane helix</keyword>
<dbReference type="EMBL" id="JACHNC010000001">
    <property type="protein sequence ID" value="MBB4749156.1"/>
    <property type="molecule type" value="Genomic_DNA"/>
</dbReference>
<evidence type="ECO:0000256" key="1">
    <source>
        <dbReference type="SAM" id="Phobius"/>
    </source>
</evidence>
<proteinExistence type="predicted"/>
<dbReference type="Proteomes" id="UP000590511">
    <property type="component" value="Unassembled WGS sequence"/>
</dbReference>
<gene>
    <name evidence="2" type="ORF">BJ964_003317</name>
</gene>
<keyword evidence="1" id="KW-0812">Transmembrane</keyword>
<name>A0A7W7HEM6_9ACTN</name>
<organism evidence="2 3">
    <name type="scientific">Actinoplanes lobatus</name>
    <dbReference type="NCBI Taxonomy" id="113568"/>
    <lineage>
        <taxon>Bacteria</taxon>
        <taxon>Bacillati</taxon>
        <taxon>Actinomycetota</taxon>
        <taxon>Actinomycetes</taxon>
        <taxon>Micromonosporales</taxon>
        <taxon>Micromonosporaceae</taxon>
        <taxon>Actinoplanes</taxon>
    </lineage>
</organism>
<protein>
    <submittedName>
        <fullName evidence="2">Uncharacterized protein</fullName>
    </submittedName>
</protein>
<evidence type="ECO:0000313" key="3">
    <source>
        <dbReference type="Proteomes" id="UP000590511"/>
    </source>
</evidence>